<dbReference type="GO" id="GO:0003700">
    <property type="term" value="F:DNA-binding transcription factor activity"/>
    <property type="evidence" value="ECO:0007669"/>
    <property type="project" value="UniProtKB-UniRule"/>
</dbReference>
<dbReference type="EMBL" id="BAABME010007304">
    <property type="protein sequence ID" value="GAA0170578.1"/>
    <property type="molecule type" value="Genomic_DNA"/>
</dbReference>
<keyword evidence="7 8" id="KW-0539">Nucleus</keyword>
<dbReference type="GO" id="GO:0003677">
    <property type="term" value="F:DNA binding"/>
    <property type="evidence" value="ECO:0007669"/>
    <property type="project" value="UniProtKB-UniRule"/>
</dbReference>
<feature type="compositionally biased region" description="Polar residues" evidence="10">
    <location>
        <begin position="93"/>
        <end position="103"/>
    </location>
</feature>
<dbReference type="PROSITE" id="PS50884">
    <property type="entry name" value="ZF_DOF_2"/>
    <property type="match status" value="1"/>
</dbReference>
<accession>A0AAV3R5P0</accession>
<keyword evidence="3 9" id="KW-0862">Zinc</keyword>
<evidence type="ECO:0000256" key="2">
    <source>
        <dbReference type="ARBA" id="ARBA00022771"/>
    </source>
</evidence>
<dbReference type="AlphaFoldDB" id="A0AAV3R5P0"/>
<comment type="subcellular location">
    <subcellularLocation>
        <location evidence="8 9">Nucleus</location>
    </subcellularLocation>
</comment>
<evidence type="ECO:0000256" key="5">
    <source>
        <dbReference type="ARBA" id="ARBA00023125"/>
    </source>
</evidence>
<evidence type="ECO:0000313" key="12">
    <source>
        <dbReference type="EMBL" id="GAA0170578.1"/>
    </source>
</evidence>
<dbReference type="PANTHER" id="PTHR31992:SF203">
    <property type="entry name" value="DOF ZINC FINGER PROTEIN"/>
    <property type="match status" value="1"/>
</dbReference>
<feature type="domain" description="Dof-type" evidence="11">
    <location>
        <begin position="30"/>
        <end position="84"/>
    </location>
</feature>
<dbReference type="GO" id="GO:0005634">
    <property type="term" value="C:nucleus"/>
    <property type="evidence" value="ECO:0007669"/>
    <property type="project" value="UniProtKB-SubCell"/>
</dbReference>
<feature type="region of interest" description="Disordered" evidence="10">
    <location>
        <begin position="1"/>
        <end position="31"/>
    </location>
</feature>
<feature type="compositionally biased region" description="Basic and acidic residues" evidence="10">
    <location>
        <begin position="1"/>
        <end position="10"/>
    </location>
</feature>
<keyword evidence="2 8" id="KW-0863">Zinc-finger</keyword>
<keyword evidence="6 9" id="KW-0804">Transcription</keyword>
<dbReference type="GO" id="GO:0008270">
    <property type="term" value="F:zinc ion binding"/>
    <property type="evidence" value="ECO:0007669"/>
    <property type="project" value="UniProtKB-KW"/>
</dbReference>
<protein>
    <recommendedName>
        <fullName evidence="9">Dof zinc finger protein</fullName>
    </recommendedName>
</protein>
<proteinExistence type="predicted"/>
<evidence type="ECO:0000256" key="6">
    <source>
        <dbReference type="ARBA" id="ARBA00023163"/>
    </source>
</evidence>
<keyword evidence="4 9" id="KW-0805">Transcription regulation</keyword>
<keyword evidence="13" id="KW-1185">Reference proteome</keyword>
<evidence type="ECO:0000256" key="1">
    <source>
        <dbReference type="ARBA" id="ARBA00022723"/>
    </source>
</evidence>
<evidence type="ECO:0000256" key="9">
    <source>
        <dbReference type="RuleBase" id="RU369094"/>
    </source>
</evidence>
<dbReference type="Pfam" id="PF02701">
    <property type="entry name" value="Zn_ribbon_Dof"/>
    <property type="match status" value="1"/>
</dbReference>
<keyword evidence="1 9" id="KW-0479">Metal-binding</keyword>
<evidence type="ECO:0000256" key="4">
    <source>
        <dbReference type="ARBA" id="ARBA00023015"/>
    </source>
</evidence>
<comment type="caution">
    <text evidence="12">The sequence shown here is derived from an EMBL/GenBank/DDBJ whole genome shotgun (WGS) entry which is preliminary data.</text>
</comment>
<sequence>MSSERGERGSSKVGAIISSMPTKPTEPEQLPCPRCDSTNTKFCYYNNYNLSQPRHFCKSCRRYWTRGGTLRNVPIGGGTRRSSSSSNKRPRTDSATSAPSSAQEVLNSLPVQEMGHGLGSLGGYIGGQGGFEMNLNEALPENNGSFSSLLNGDMHGGGLFWGGQNRFVGVGSGFYGMGFGVNVLDFPMEPVRDGGGAAVVSGGGGGGGNTWQMSGVEAGINDGGNNNDNFSWPDLAISTPAGKSLK</sequence>
<name>A0AAV3R5P0_LITER</name>
<dbReference type="PANTHER" id="PTHR31992">
    <property type="entry name" value="DOF ZINC FINGER PROTEIN DOF1.4-RELATED"/>
    <property type="match status" value="1"/>
</dbReference>
<dbReference type="InterPro" id="IPR045174">
    <property type="entry name" value="Dof"/>
</dbReference>
<reference evidence="12 13" key="1">
    <citation type="submission" date="2024-01" db="EMBL/GenBank/DDBJ databases">
        <title>The complete chloroplast genome sequence of Lithospermum erythrorhizon: insights into the phylogenetic relationship among Boraginaceae species and the maternal lineages of purple gromwells.</title>
        <authorList>
            <person name="Okada T."/>
            <person name="Watanabe K."/>
        </authorList>
    </citation>
    <scope>NUCLEOTIDE SEQUENCE [LARGE SCALE GENOMIC DNA]</scope>
</reference>
<keyword evidence="5 8" id="KW-0238">DNA-binding</keyword>
<dbReference type="InterPro" id="IPR003851">
    <property type="entry name" value="Znf_Dof"/>
</dbReference>
<evidence type="ECO:0000256" key="3">
    <source>
        <dbReference type="ARBA" id="ARBA00022833"/>
    </source>
</evidence>
<evidence type="ECO:0000313" key="13">
    <source>
        <dbReference type="Proteomes" id="UP001454036"/>
    </source>
</evidence>
<dbReference type="PROSITE" id="PS01361">
    <property type="entry name" value="ZF_DOF_1"/>
    <property type="match status" value="1"/>
</dbReference>
<gene>
    <name evidence="12" type="ORF">LIER_24806</name>
</gene>
<feature type="region of interest" description="Disordered" evidence="10">
    <location>
        <begin position="71"/>
        <end position="103"/>
    </location>
</feature>
<evidence type="ECO:0000256" key="8">
    <source>
        <dbReference type="PROSITE-ProRule" id="PRU00071"/>
    </source>
</evidence>
<dbReference type="Proteomes" id="UP001454036">
    <property type="component" value="Unassembled WGS sequence"/>
</dbReference>
<organism evidence="12 13">
    <name type="scientific">Lithospermum erythrorhizon</name>
    <name type="common">Purple gromwell</name>
    <name type="synonym">Lithospermum officinale var. erythrorhizon</name>
    <dbReference type="NCBI Taxonomy" id="34254"/>
    <lineage>
        <taxon>Eukaryota</taxon>
        <taxon>Viridiplantae</taxon>
        <taxon>Streptophyta</taxon>
        <taxon>Embryophyta</taxon>
        <taxon>Tracheophyta</taxon>
        <taxon>Spermatophyta</taxon>
        <taxon>Magnoliopsida</taxon>
        <taxon>eudicotyledons</taxon>
        <taxon>Gunneridae</taxon>
        <taxon>Pentapetalae</taxon>
        <taxon>asterids</taxon>
        <taxon>lamiids</taxon>
        <taxon>Boraginales</taxon>
        <taxon>Boraginaceae</taxon>
        <taxon>Boraginoideae</taxon>
        <taxon>Lithospermeae</taxon>
        <taxon>Lithospermum</taxon>
    </lineage>
</organism>
<evidence type="ECO:0000256" key="7">
    <source>
        <dbReference type="ARBA" id="ARBA00023242"/>
    </source>
</evidence>
<comment type="function">
    <text evidence="9">Transcription factor that binds specifically to a 5'-AA[AG]G-3' consensus core sequence.</text>
</comment>
<evidence type="ECO:0000259" key="11">
    <source>
        <dbReference type="PROSITE" id="PS50884"/>
    </source>
</evidence>
<evidence type="ECO:0000256" key="10">
    <source>
        <dbReference type="SAM" id="MobiDB-lite"/>
    </source>
</evidence>